<name>A0A8H6HFS3_9AGAR</name>
<dbReference type="AlphaFoldDB" id="A0A8H6HFS3"/>
<sequence length="196" mass="21440">MALRMSNALLLGPLGKPVMLVVCDRETGDHREARRRPMKRRYMMLALGNEDFLDFITIPLPWMTSRAVMATFTLVGCDSSKRLQSVVRRPSKMSADCAANGGDESGSWSSPVVVSVEREGGALLPLTVVVDGGVPKDDEKIAMGCRARRFWDGSGRGHIVVAGEGGRYLGRRTTRGRGDSRILQSRIWVLHAGLEG</sequence>
<reference evidence="1 2" key="1">
    <citation type="submission" date="2020-07" db="EMBL/GenBank/DDBJ databases">
        <title>Comparative genomics of pyrophilous fungi reveals a link between fire events and developmental genes.</title>
        <authorList>
            <consortium name="DOE Joint Genome Institute"/>
            <person name="Steindorff A.S."/>
            <person name="Carver A."/>
            <person name="Calhoun S."/>
            <person name="Stillman K."/>
            <person name="Liu H."/>
            <person name="Lipzen A."/>
            <person name="Pangilinan J."/>
            <person name="Labutti K."/>
            <person name="Bruns T.D."/>
            <person name="Grigoriev I.V."/>
        </authorList>
    </citation>
    <scope>NUCLEOTIDE SEQUENCE [LARGE SCALE GENOMIC DNA]</scope>
    <source>
        <strain evidence="1 2">CBS 144469</strain>
    </source>
</reference>
<gene>
    <name evidence="1" type="ORF">DFP72DRAFT_856460</name>
</gene>
<dbReference type="Proteomes" id="UP000521943">
    <property type="component" value="Unassembled WGS sequence"/>
</dbReference>
<keyword evidence="2" id="KW-1185">Reference proteome</keyword>
<protein>
    <submittedName>
        <fullName evidence="1">Uncharacterized protein</fullName>
    </submittedName>
</protein>
<organism evidence="1 2">
    <name type="scientific">Ephemerocybe angulata</name>
    <dbReference type="NCBI Taxonomy" id="980116"/>
    <lineage>
        <taxon>Eukaryota</taxon>
        <taxon>Fungi</taxon>
        <taxon>Dikarya</taxon>
        <taxon>Basidiomycota</taxon>
        <taxon>Agaricomycotina</taxon>
        <taxon>Agaricomycetes</taxon>
        <taxon>Agaricomycetidae</taxon>
        <taxon>Agaricales</taxon>
        <taxon>Agaricineae</taxon>
        <taxon>Psathyrellaceae</taxon>
        <taxon>Ephemerocybe</taxon>
    </lineage>
</organism>
<evidence type="ECO:0000313" key="1">
    <source>
        <dbReference type="EMBL" id="KAF6745511.1"/>
    </source>
</evidence>
<evidence type="ECO:0000313" key="2">
    <source>
        <dbReference type="Proteomes" id="UP000521943"/>
    </source>
</evidence>
<dbReference type="EMBL" id="JACGCI010000105">
    <property type="protein sequence ID" value="KAF6745511.1"/>
    <property type="molecule type" value="Genomic_DNA"/>
</dbReference>
<accession>A0A8H6HFS3</accession>
<proteinExistence type="predicted"/>
<comment type="caution">
    <text evidence="1">The sequence shown here is derived from an EMBL/GenBank/DDBJ whole genome shotgun (WGS) entry which is preliminary data.</text>
</comment>